<dbReference type="InterPro" id="IPR043153">
    <property type="entry name" value="DENN_C"/>
</dbReference>
<dbReference type="EMBL" id="JAPWTK010000038">
    <property type="protein sequence ID" value="KAJ8955330.1"/>
    <property type="molecule type" value="Genomic_DNA"/>
</dbReference>
<dbReference type="InterPro" id="IPR001194">
    <property type="entry name" value="cDENN_dom"/>
</dbReference>
<gene>
    <name evidence="3" type="ORF">NQ318_003423</name>
</gene>
<evidence type="ECO:0000313" key="4">
    <source>
        <dbReference type="Proteomes" id="UP001162162"/>
    </source>
</evidence>
<evidence type="ECO:0000256" key="1">
    <source>
        <dbReference type="ARBA" id="ARBA00007159"/>
    </source>
</evidence>
<protein>
    <recommendedName>
        <fullName evidence="2">UDENN domain-containing protein</fullName>
    </recommendedName>
</protein>
<dbReference type="GO" id="GO:0055037">
    <property type="term" value="C:recycling endosome"/>
    <property type="evidence" value="ECO:0007669"/>
    <property type="project" value="TreeGrafter"/>
</dbReference>
<feature type="domain" description="UDENN" evidence="2">
    <location>
        <begin position="26"/>
        <end position="479"/>
    </location>
</feature>
<evidence type="ECO:0000313" key="3">
    <source>
        <dbReference type="EMBL" id="KAJ8955330.1"/>
    </source>
</evidence>
<comment type="similarity">
    <text evidence="1">Belongs to the DENND6 family.</text>
</comment>
<dbReference type="Proteomes" id="UP001162162">
    <property type="component" value="Unassembled WGS sequence"/>
</dbReference>
<reference evidence="3" key="1">
    <citation type="journal article" date="2023" name="Insect Mol. Biol.">
        <title>Genome sequencing provides insights into the evolution of gene families encoding plant cell wall-degrading enzymes in longhorned beetles.</title>
        <authorList>
            <person name="Shin N.R."/>
            <person name="Okamura Y."/>
            <person name="Kirsch R."/>
            <person name="Pauchet Y."/>
        </authorList>
    </citation>
    <scope>NUCLEOTIDE SEQUENCE</scope>
    <source>
        <strain evidence="3">AMC_N1</strain>
    </source>
</reference>
<dbReference type="Gene3D" id="3.40.50.11500">
    <property type="match status" value="1"/>
</dbReference>
<dbReference type="GO" id="GO:0005085">
    <property type="term" value="F:guanyl-nucleotide exchange factor activity"/>
    <property type="evidence" value="ECO:0007669"/>
    <property type="project" value="InterPro"/>
</dbReference>
<proteinExistence type="inferred from homology"/>
<dbReference type="PANTHER" id="PTHR13677">
    <property type="entry name" value="LD41638P"/>
    <property type="match status" value="1"/>
</dbReference>
<dbReference type="InterPro" id="IPR024224">
    <property type="entry name" value="DENND6"/>
</dbReference>
<name>A0AAV8YU79_9CUCU</name>
<dbReference type="InterPro" id="IPR037516">
    <property type="entry name" value="Tripartite_DENN"/>
</dbReference>
<dbReference type="PANTHER" id="PTHR13677:SF0">
    <property type="entry name" value="LD41638P"/>
    <property type="match status" value="1"/>
</dbReference>
<dbReference type="PROSITE" id="PS50211">
    <property type="entry name" value="DENN"/>
    <property type="match status" value="1"/>
</dbReference>
<dbReference type="AlphaFoldDB" id="A0AAV8YU79"/>
<evidence type="ECO:0000259" key="2">
    <source>
        <dbReference type="PROSITE" id="PS50211"/>
    </source>
</evidence>
<comment type="caution">
    <text evidence="3">The sequence shown here is derived from an EMBL/GenBank/DDBJ whole genome shotgun (WGS) entry which is preliminary data.</text>
</comment>
<dbReference type="Pfam" id="PF02141">
    <property type="entry name" value="DENN"/>
    <property type="match status" value="1"/>
</dbReference>
<accession>A0AAV8YU79</accession>
<keyword evidence="4" id="KW-1185">Reference proteome</keyword>
<sequence>MTDGKTNAYENEMKDVTWDGFHNWLYCICVVTFDLELGQALESVFPRHVSLSKQETSNICYLAFPDSNSGCMGDTTFIIRLRNSQGRKSLKFEHINYNSKCPTPLQIDGSYYWGYVYFRQVKDITLPRGYFQKSVVILSLLPFNNLFSKICSYIAPEYFENGEVSLEAVCYNIERWPLPVPGSTLNLPLLGSVFQTYIPLSTNCTANSTLALLSEAGDSNQIQTHVEDLNLFEILQPVLSHIHLLWELVIISEPIVVMASSPTHCSQMVLALIRLMYPLQYCGDYRPYFTIHDSEFKQFTSKVQGPPPVILGVTNPFFAKTLHHWPHTIRLGDDLGQAQKYKLKKTAPTKLIDNSPGIFTAYKPFLQKDKNIIKKLMTGVNSKRPFEVQSALLRRHLLELTQSFMIPLERYIASLMPLQKSISPFKAAPTPLPFNPDSFFATLEAAGPQLTLNNTGIKGDWVGLYKKFFRSPNFKAWFNTRYTELTLKLQALQLEALSTADLKDWVQGRPEVEVVDMVLKIKNKIIKCNEHEIPVSESTKVQLNHRLNDIVTSLPDDLKNILQVS</sequence>
<organism evidence="3 4">
    <name type="scientific">Aromia moschata</name>
    <dbReference type="NCBI Taxonomy" id="1265417"/>
    <lineage>
        <taxon>Eukaryota</taxon>
        <taxon>Metazoa</taxon>
        <taxon>Ecdysozoa</taxon>
        <taxon>Arthropoda</taxon>
        <taxon>Hexapoda</taxon>
        <taxon>Insecta</taxon>
        <taxon>Pterygota</taxon>
        <taxon>Neoptera</taxon>
        <taxon>Endopterygota</taxon>
        <taxon>Coleoptera</taxon>
        <taxon>Polyphaga</taxon>
        <taxon>Cucujiformia</taxon>
        <taxon>Chrysomeloidea</taxon>
        <taxon>Cerambycidae</taxon>
        <taxon>Cerambycinae</taxon>
        <taxon>Callichromatini</taxon>
        <taxon>Aromia</taxon>
    </lineage>
</organism>